<evidence type="ECO:0000313" key="12">
    <source>
        <dbReference type="Proteomes" id="UP000233220"/>
    </source>
</evidence>
<feature type="topological domain" description="Perinuclear space" evidence="7">
    <location>
        <begin position="377"/>
        <end position="404"/>
    </location>
</feature>
<dbReference type="GeneTree" id="ENSGT00510000049061"/>
<evidence type="ECO:0000313" key="11">
    <source>
        <dbReference type="Ensembl" id="ENSSBOP00000000319.1"/>
    </source>
</evidence>
<dbReference type="AlphaFoldDB" id="A0A2K6RYV6"/>
<evidence type="ECO:0000256" key="7">
    <source>
        <dbReference type="PROSITE-ProRule" id="PRU00385"/>
    </source>
</evidence>
<gene>
    <name evidence="11" type="primary">SYNE4</name>
</gene>
<dbReference type="OMA" id="CEHPASG"/>
<evidence type="ECO:0000256" key="4">
    <source>
        <dbReference type="ARBA" id="ARBA00023136"/>
    </source>
</evidence>
<dbReference type="GO" id="GO:0045198">
    <property type="term" value="P:establishment of epithelial cell apical/basal polarity"/>
    <property type="evidence" value="ECO:0007669"/>
    <property type="project" value="Ensembl"/>
</dbReference>
<reference evidence="11" key="1">
    <citation type="submission" date="2025-08" db="UniProtKB">
        <authorList>
            <consortium name="Ensembl"/>
        </authorList>
    </citation>
    <scope>IDENTIFICATION</scope>
</reference>
<dbReference type="PANTHER" id="PTHR21640">
    <property type="match status" value="1"/>
</dbReference>
<evidence type="ECO:0000256" key="2">
    <source>
        <dbReference type="ARBA" id="ARBA00022692"/>
    </source>
</evidence>
<dbReference type="InterPro" id="IPR030268">
    <property type="entry name" value="SYNE4"/>
</dbReference>
<sequence length="404" mass="43809">MALSLPLGTGLVSEPLSHPPGAPREPDFVGRTVCPASGEESTSPEQAQTLGQDALGPPEHFQGGPRGNEPAARLPRWSTPSSHEDPAGGRHCEHPASGLEVLEAEQDNLYLSLLGLGLWLQDLDRGPGRWALAQSGMVQLRALQADLRGAAERVEALITFGEGLAQRSEPRAWAALEQILRALGAHRDTIFRRLWQLQAQLVSYSLVFEEANTLDQDLEIEGDSDWPGPGGVWGPWAPSSLPTSAELEWDPAGDIGGLGPSGQKTARILGVPCELCGHRGPQGRGQGLTEPHTSHYRQDMLESSLSHRKHLAGHRRRSLLRKPQDKKRQASPHLQDVRLEGNPGAPDPASRWPLTFLLILFVLFLLLVGATFLLPVSGGPCCFHARMPRIPYLVLSYVNGLPPV</sequence>
<dbReference type="SMART" id="SM01249">
    <property type="entry name" value="KASH"/>
    <property type="match status" value="1"/>
</dbReference>
<name>A0A2K6RYV6_SAIBB</name>
<reference evidence="11" key="2">
    <citation type="submission" date="2025-09" db="UniProtKB">
        <authorList>
            <consortium name="Ensembl"/>
        </authorList>
    </citation>
    <scope>IDENTIFICATION</scope>
</reference>
<feature type="domain" description="KASH" evidence="10">
    <location>
        <begin position="347"/>
        <end position="404"/>
    </location>
</feature>
<evidence type="ECO:0000256" key="1">
    <source>
        <dbReference type="ARBA" id="ARBA00008619"/>
    </source>
</evidence>
<dbReference type="STRING" id="39432.ENSSBOP00000000319"/>
<evidence type="ECO:0000256" key="6">
    <source>
        <dbReference type="ARBA" id="ARBA00046312"/>
    </source>
</evidence>
<dbReference type="Proteomes" id="UP000233220">
    <property type="component" value="Unplaced"/>
</dbReference>
<organism evidence="11 12">
    <name type="scientific">Saimiri boliviensis boliviensis</name>
    <name type="common">Bolivian squirrel monkey</name>
    <dbReference type="NCBI Taxonomy" id="39432"/>
    <lineage>
        <taxon>Eukaryota</taxon>
        <taxon>Metazoa</taxon>
        <taxon>Chordata</taxon>
        <taxon>Craniata</taxon>
        <taxon>Vertebrata</taxon>
        <taxon>Euteleostomi</taxon>
        <taxon>Mammalia</taxon>
        <taxon>Eutheria</taxon>
        <taxon>Euarchontoglires</taxon>
        <taxon>Primates</taxon>
        <taxon>Haplorrhini</taxon>
        <taxon>Platyrrhini</taxon>
        <taxon>Cebidae</taxon>
        <taxon>Saimiriinae</taxon>
        <taxon>Saimiri</taxon>
    </lineage>
</organism>
<feature type="compositionally biased region" description="Polar residues" evidence="8">
    <location>
        <begin position="39"/>
        <end position="51"/>
    </location>
</feature>
<comment type="similarity">
    <text evidence="1">Belongs to the nesprin family.</text>
</comment>
<dbReference type="PANTHER" id="PTHR21640:SF1">
    <property type="entry name" value="NESPRIN-4"/>
    <property type="match status" value="1"/>
</dbReference>
<dbReference type="GeneID" id="101028107"/>
<dbReference type="PROSITE" id="PS51049">
    <property type="entry name" value="KASH"/>
    <property type="match status" value="1"/>
</dbReference>
<feature type="topological domain" description="Cytoplasmic" evidence="7">
    <location>
        <begin position="1"/>
        <end position="355"/>
    </location>
</feature>
<dbReference type="KEGG" id="sbq:101028107"/>
<evidence type="ECO:0000256" key="5">
    <source>
        <dbReference type="ARBA" id="ARBA00023242"/>
    </source>
</evidence>
<feature type="compositionally biased region" description="Basic and acidic residues" evidence="8">
    <location>
        <begin position="82"/>
        <end position="94"/>
    </location>
</feature>
<feature type="region of interest" description="Disordered" evidence="8">
    <location>
        <begin position="1"/>
        <end position="94"/>
    </location>
</feature>
<keyword evidence="5" id="KW-0539">Nucleus</keyword>
<keyword evidence="12" id="KW-1185">Reference proteome</keyword>
<evidence type="ECO:0000259" key="10">
    <source>
        <dbReference type="PROSITE" id="PS51049"/>
    </source>
</evidence>
<evidence type="ECO:0000256" key="3">
    <source>
        <dbReference type="ARBA" id="ARBA00022989"/>
    </source>
</evidence>
<keyword evidence="4 7" id="KW-0472">Membrane</keyword>
<dbReference type="GO" id="GO:0005640">
    <property type="term" value="C:nuclear outer membrane"/>
    <property type="evidence" value="ECO:0007669"/>
    <property type="project" value="UniProtKB-SubCell"/>
</dbReference>
<feature type="transmembrane region" description="Helical" evidence="9">
    <location>
        <begin position="352"/>
        <end position="376"/>
    </location>
</feature>
<dbReference type="Ensembl" id="ENSSBOT00000001458.1">
    <property type="protein sequence ID" value="ENSSBOP00000000319.1"/>
    <property type="gene ID" value="ENSSBOG00000001300.1"/>
</dbReference>
<keyword evidence="3 9" id="KW-1133">Transmembrane helix</keyword>
<feature type="region of interest" description="Disordered" evidence="8">
    <location>
        <begin position="312"/>
        <end position="345"/>
    </location>
</feature>
<evidence type="ECO:0000256" key="8">
    <source>
        <dbReference type="SAM" id="MobiDB-lite"/>
    </source>
</evidence>
<keyword evidence="2 7" id="KW-0812">Transmembrane</keyword>
<dbReference type="GO" id="GO:0034993">
    <property type="term" value="C:meiotic nuclear membrane microtubule tethering complex"/>
    <property type="evidence" value="ECO:0007669"/>
    <property type="project" value="InterPro"/>
</dbReference>
<proteinExistence type="inferred from homology"/>
<dbReference type="Pfam" id="PF10541">
    <property type="entry name" value="KASH"/>
    <property type="match status" value="1"/>
</dbReference>
<dbReference type="CTD" id="163183"/>
<comment type="subcellular location">
    <subcellularLocation>
        <location evidence="6">Nucleus outer membrane</location>
        <topology evidence="6">Single-pass type IV membrane protein</topology>
    </subcellularLocation>
</comment>
<protein>
    <submittedName>
        <fullName evidence="11">Spectrin repeat containing nuclear envelope family member 4</fullName>
    </submittedName>
</protein>
<evidence type="ECO:0000256" key="9">
    <source>
        <dbReference type="SAM" id="Phobius"/>
    </source>
</evidence>
<dbReference type="InterPro" id="IPR012315">
    <property type="entry name" value="KASH"/>
</dbReference>
<accession>A0A2K6RYV6</accession>